<reference evidence="1 2" key="1">
    <citation type="submission" date="2020-08" db="EMBL/GenBank/DDBJ databases">
        <title>A Genomic Blueprint of the Chicken Gut Microbiome.</title>
        <authorList>
            <person name="Gilroy R."/>
            <person name="Ravi A."/>
            <person name="Getino M."/>
            <person name="Pursley I."/>
            <person name="Horton D.L."/>
            <person name="Alikhan N.-F."/>
            <person name="Baker D."/>
            <person name="Gharbi K."/>
            <person name="Hall N."/>
            <person name="Watson M."/>
            <person name="Adriaenssens E.M."/>
            <person name="Foster-Nyarko E."/>
            <person name="Jarju S."/>
            <person name="Secka A."/>
            <person name="Antonio M."/>
            <person name="Oren A."/>
            <person name="Chaudhuri R."/>
            <person name="La Ragione R.M."/>
            <person name="Hildebrand F."/>
            <person name="Pallen M.J."/>
        </authorList>
    </citation>
    <scope>NUCLEOTIDE SEQUENCE [LARGE SCALE GENOMIC DNA]</scope>
    <source>
        <strain evidence="1 2">Sa3CVN1</strain>
    </source>
</reference>
<keyword evidence="2" id="KW-1185">Reference proteome</keyword>
<evidence type="ECO:0000313" key="2">
    <source>
        <dbReference type="Proteomes" id="UP000627781"/>
    </source>
</evidence>
<name>A0ABR8PVF7_9CLOT</name>
<gene>
    <name evidence="1" type="ORF">H9661_12260</name>
</gene>
<evidence type="ECO:0000313" key="1">
    <source>
        <dbReference type="EMBL" id="MBD7912130.1"/>
    </source>
</evidence>
<proteinExistence type="predicted"/>
<comment type="caution">
    <text evidence="1">The sequence shown here is derived from an EMBL/GenBank/DDBJ whole genome shotgun (WGS) entry which is preliminary data.</text>
</comment>
<organism evidence="1 2">
    <name type="scientific">Clostridium cibarium</name>
    <dbReference type="NCBI Taxonomy" id="2762247"/>
    <lineage>
        <taxon>Bacteria</taxon>
        <taxon>Bacillati</taxon>
        <taxon>Bacillota</taxon>
        <taxon>Clostridia</taxon>
        <taxon>Eubacteriales</taxon>
        <taxon>Clostridiaceae</taxon>
        <taxon>Clostridium</taxon>
    </lineage>
</organism>
<accession>A0ABR8PVF7</accession>
<protein>
    <submittedName>
        <fullName evidence="1">Uncharacterized protein</fullName>
    </submittedName>
</protein>
<dbReference type="Proteomes" id="UP000627781">
    <property type="component" value="Unassembled WGS sequence"/>
</dbReference>
<dbReference type="EMBL" id="JACSRA010000019">
    <property type="protein sequence ID" value="MBD7912130.1"/>
    <property type="molecule type" value="Genomic_DNA"/>
</dbReference>
<sequence length="98" mass="11478">MKFLHNDTSGLNEEEKVQVENFTENLKEKLIEELVEFEGNQLIKKLDKSKEEFLDSLGSILINGTKGYNKMPMDLLINIYLEKKNNEDFINLIENIQE</sequence>